<organism evidence="1 2">
    <name type="scientific">Termitidicoccus mucosus</name>
    <dbReference type="NCBI Taxonomy" id="1184151"/>
    <lineage>
        <taxon>Bacteria</taxon>
        <taxon>Pseudomonadati</taxon>
        <taxon>Verrucomicrobiota</taxon>
        <taxon>Opitutia</taxon>
        <taxon>Opitutales</taxon>
        <taxon>Opitutaceae</taxon>
        <taxon>Termitidicoccus</taxon>
    </lineage>
</organism>
<accession>A0A178IKU4</accession>
<gene>
    <name evidence="1" type="ORF">AW736_11180</name>
</gene>
<proteinExistence type="predicted"/>
<dbReference type="Proteomes" id="UP000078486">
    <property type="component" value="Unassembled WGS sequence"/>
</dbReference>
<dbReference type="OrthoDB" id="199505at2"/>
<sequence>MPKFQRKNIPWQLLDHLADRVRSREITRQDVEQLARWIDSDPELPAGEWFKRFQNFTLCGRGDLPATLLTRSMSATGTEVE</sequence>
<dbReference type="STRING" id="1184151.AW736_11180"/>
<dbReference type="AlphaFoldDB" id="A0A178IKU4"/>
<keyword evidence="2" id="KW-1185">Reference proteome</keyword>
<protein>
    <submittedName>
        <fullName evidence="1">Uncharacterized protein</fullName>
    </submittedName>
</protein>
<name>A0A178IKU4_9BACT</name>
<evidence type="ECO:0000313" key="2">
    <source>
        <dbReference type="Proteomes" id="UP000078486"/>
    </source>
</evidence>
<evidence type="ECO:0000313" key="1">
    <source>
        <dbReference type="EMBL" id="OAM89875.1"/>
    </source>
</evidence>
<comment type="caution">
    <text evidence="1">The sequence shown here is derived from an EMBL/GenBank/DDBJ whole genome shotgun (WGS) entry which is preliminary data.</text>
</comment>
<dbReference type="RefSeq" id="WP_068770334.1">
    <property type="nucleotide sequence ID" value="NZ_CP109796.1"/>
</dbReference>
<reference evidence="1 2" key="1">
    <citation type="submission" date="2016-01" db="EMBL/GenBank/DDBJ databases">
        <title>High potential of lignocellulose degradation of a new Verrucomicrobia species.</title>
        <authorList>
            <person name="Wang Y."/>
            <person name="Shi Y."/>
            <person name="Qiu Z."/>
            <person name="Liu S."/>
            <person name="Yang H."/>
        </authorList>
    </citation>
    <scope>NUCLEOTIDE SEQUENCE [LARGE SCALE GENOMIC DNA]</scope>
    <source>
        <strain evidence="1 2">TSB47</strain>
    </source>
</reference>
<dbReference type="EMBL" id="LRRQ01000076">
    <property type="protein sequence ID" value="OAM89875.1"/>
    <property type="molecule type" value="Genomic_DNA"/>
</dbReference>